<dbReference type="EMBL" id="NBCO01000022">
    <property type="protein sequence ID" value="ORC87340.1"/>
    <property type="molecule type" value="Genomic_DNA"/>
</dbReference>
<dbReference type="Proteomes" id="UP000192257">
    <property type="component" value="Unassembled WGS sequence"/>
</dbReference>
<evidence type="ECO:0000313" key="2">
    <source>
        <dbReference type="EMBL" id="ORC87340.1"/>
    </source>
</evidence>
<gene>
    <name evidence="2" type="ORF">TM35_000221390</name>
</gene>
<protein>
    <submittedName>
        <fullName evidence="2">Uncharacterized protein</fullName>
    </submittedName>
</protein>
<accession>A0A1X0NTA1</accession>
<dbReference type="VEuPathDB" id="TriTrypDB:TM35_000221390"/>
<keyword evidence="3" id="KW-1185">Reference proteome</keyword>
<dbReference type="GeneID" id="39986966"/>
<organism evidence="2 3">
    <name type="scientific">Trypanosoma theileri</name>
    <dbReference type="NCBI Taxonomy" id="67003"/>
    <lineage>
        <taxon>Eukaryota</taxon>
        <taxon>Discoba</taxon>
        <taxon>Euglenozoa</taxon>
        <taxon>Kinetoplastea</taxon>
        <taxon>Metakinetoplastina</taxon>
        <taxon>Trypanosomatida</taxon>
        <taxon>Trypanosomatidae</taxon>
        <taxon>Trypanosoma</taxon>
    </lineage>
</organism>
<evidence type="ECO:0000256" key="1">
    <source>
        <dbReference type="SAM" id="MobiDB-lite"/>
    </source>
</evidence>
<sequence>MAVARVMGTTTVPSSLVQQRAPHRLPNPSKKFPDGPIMLVAKRQQSSALVLPITPSGGCSNGTSPGIHQVVIATSAYTRICKTHTDTQINTQISTRVCSPDAASPNLS</sequence>
<feature type="compositionally biased region" description="Polar residues" evidence="1">
    <location>
        <begin position="8"/>
        <end position="18"/>
    </location>
</feature>
<reference evidence="2 3" key="1">
    <citation type="submission" date="2017-03" db="EMBL/GenBank/DDBJ databases">
        <title>An alternative strategy for trypanosome survival in the mammalian bloodstream revealed through genome and transcriptome analysis of the ubiquitous bovine parasite Trypanosoma (Megatrypanum) theileri.</title>
        <authorList>
            <person name="Kelly S."/>
            <person name="Ivens A."/>
            <person name="Mott A."/>
            <person name="O'Neill E."/>
            <person name="Emms D."/>
            <person name="Macleod O."/>
            <person name="Voorheis P."/>
            <person name="Matthews J."/>
            <person name="Matthews K."/>
            <person name="Carrington M."/>
        </authorList>
    </citation>
    <scope>NUCLEOTIDE SEQUENCE [LARGE SCALE GENOMIC DNA]</scope>
    <source>
        <strain evidence="2">Edinburgh</strain>
    </source>
</reference>
<evidence type="ECO:0000313" key="3">
    <source>
        <dbReference type="Proteomes" id="UP000192257"/>
    </source>
</evidence>
<name>A0A1X0NTA1_9TRYP</name>
<feature type="region of interest" description="Disordered" evidence="1">
    <location>
        <begin position="1"/>
        <end position="34"/>
    </location>
</feature>
<comment type="caution">
    <text evidence="2">The sequence shown here is derived from an EMBL/GenBank/DDBJ whole genome shotgun (WGS) entry which is preliminary data.</text>
</comment>
<proteinExistence type="predicted"/>
<dbReference type="RefSeq" id="XP_028881406.1">
    <property type="nucleotide sequence ID" value="XM_029027186.1"/>
</dbReference>
<dbReference type="AlphaFoldDB" id="A0A1X0NTA1"/>